<dbReference type="VEuPathDB" id="ToxoDB:TGP89_217665"/>
<protein>
    <submittedName>
        <fullName evidence="2">Alba protein</fullName>
    </submittedName>
</protein>
<sequence>MEAESGVQSPRSLRRLQATPAAGDTECTDTSGDRVLDSRDRSVFSTMPKQQGKGECGTQKKVVERSGERGGNGGVRRGERGRKDNASHPVTKGGGCLEIKGAARMQKAVEQALAALEQNGYVELCGRVGGGGMDKVVSIAEILKRKVPDLVQNSFFSDFDTGGETRRTDVVLHVSLQAPPKEQEANMEKVTECGA</sequence>
<dbReference type="OrthoDB" id="424402at2759"/>
<dbReference type="Proteomes" id="UP000028828">
    <property type="component" value="Unassembled WGS sequence"/>
</dbReference>
<feature type="compositionally biased region" description="Basic and acidic residues" evidence="1">
    <location>
        <begin position="76"/>
        <end position="86"/>
    </location>
</feature>
<organism evidence="2 3">
    <name type="scientific">Toxoplasma gondii p89</name>
    <dbReference type="NCBI Taxonomy" id="943119"/>
    <lineage>
        <taxon>Eukaryota</taxon>
        <taxon>Sar</taxon>
        <taxon>Alveolata</taxon>
        <taxon>Apicomplexa</taxon>
        <taxon>Conoidasida</taxon>
        <taxon>Coccidia</taxon>
        <taxon>Eucoccidiorida</taxon>
        <taxon>Eimeriorina</taxon>
        <taxon>Sarcocystidae</taxon>
        <taxon>Toxoplasma</taxon>
    </lineage>
</organism>
<gene>
    <name evidence="2" type="ORF">TGP89_217665</name>
</gene>
<proteinExistence type="predicted"/>
<accession>A0A086K096</accession>
<reference evidence="2 3" key="1">
    <citation type="submission" date="2014-03" db="EMBL/GenBank/DDBJ databases">
        <authorList>
            <person name="Sibley D."/>
            <person name="Venepally P."/>
            <person name="Karamycheva S."/>
            <person name="Hadjithomas M."/>
            <person name="Khan A."/>
            <person name="Brunk B."/>
            <person name="Roos D."/>
            <person name="Caler E."/>
            <person name="Lorenzi H."/>
        </authorList>
    </citation>
    <scope>NUCLEOTIDE SEQUENCE [LARGE SCALE GENOMIC DNA]</scope>
    <source>
        <strain evidence="3">p89</strain>
    </source>
</reference>
<feature type="region of interest" description="Disordered" evidence="1">
    <location>
        <begin position="1"/>
        <end position="92"/>
    </location>
</feature>
<name>A0A086K096_TOXGO</name>
<dbReference type="EMBL" id="AEYI02001408">
    <property type="protein sequence ID" value="KFG37814.1"/>
    <property type="molecule type" value="Genomic_DNA"/>
</dbReference>
<dbReference type="AlphaFoldDB" id="A0A086K096"/>
<evidence type="ECO:0000313" key="3">
    <source>
        <dbReference type="Proteomes" id="UP000028828"/>
    </source>
</evidence>
<feature type="compositionally biased region" description="Polar residues" evidence="1">
    <location>
        <begin position="1"/>
        <end position="11"/>
    </location>
</feature>
<evidence type="ECO:0000313" key="2">
    <source>
        <dbReference type="EMBL" id="KFG37814.1"/>
    </source>
</evidence>
<comment type="caution">
    <text evidence="2">The sequence shown here is derived from an EMBL/GenBank/DDBJ whole genome shotgun (WGS) entry which is preliminary data.</text>
</comment>
<feature type="compositionally biased region" description="Basic and acidic residues" evidence="1">
    <location>
        <begin position="31"/>
        <end position="42"/>
    </location>
</feature>
<evidence type="ECO:0000256" key="1">
    <source>
        <dbReference type="SAM" id="MobiDB-lite"/>
    </source>
</evidence>